<dbReference type="EMBL" id="CAJNJA010023230">
    <property type="protein sequence ID" value="CAE7507874.1"/>
    <property type="molecule type" value="Genomic_DNA"/>
</dbReference>
<feature type="compositionally biased region" description="Basic and acidic residues" evidence="1">
    <location>
        <begin position="114"/>
        <end position="210"/>
    </location>
</feature>
<evidence type="ECO:0000256" key="1">
    <source>
        <dbReference type="SAM" id="MobiDB-lite"/>
    </source>
</evidence>
<reference evidence="2" key="1">
    <citation type="submission" date="2021-02" db="EMBL/GenBank/DDBJ databases">
        <authorList>
            <person name="Dougan E. K."/>
            <person name="Rhodes N."/>
            <person name="Thang M."/>
            <person name="Chan C."/>
        </authorList>
    </citation>
    <scope>NUCLEOTIDE SEQUENCE</scope>
</reference>
<evidence type="ECO:0000313" key="2">
    <source>
        <dbReference type="EMBL" id="CAE7507874.1"/>
    </source>
</evidence>
<sequence>MKRSTHVAGLMEISGNGKCILELRQIDPSTVSESSGAASSNEMPVPDSAKLLGDVQSGVVPVHSTKTSVTKKDIQHYINYLQRDTGILRGANGAWNNALQQRLYTWLLKEKKDSKTKAIKDKTPETKDMDNNIKAIMDKNPDIDDNQKGKDVDNDIADKNHNQKDKRVDKDVADKNHSGNHNKNEKDAEDKDADPKGNAKDTTNEHKAEDVESEDSDSSSSSSSGESDRPLPVVDTSNWNSEWHDTWEHALTLSSQVDSAHKRRAKHMVIMLHAPMMMAQQDDAVDCLDDILLRDLEGKQVAKIVIDLVQDVSWESVNFPQLEECMLQKQYDELPPPFGPKVIVPMPHKLQIAIMKTSLTHCTVLKYFSFEEKISIHRVNDITYGTLKMIDFTPNFRAGPLAIQLMLKQMSHWFAHFTQVTPKLPKGSKPKQDPDDLQSGFVYIKANGPRTNVGNQQIEWAEIETRRTDGPLHGWPAGLVKECLRRKTPPTQAIAMAVSEYCILRDNKDDSIRPGFLLIPSLAAERVGRKYRPDILDDPDVNMVPIPKLKSFLDSSLAECHTAEPPEDSGISTDFDTFCNMIKPAFHEKANLQDVMACLKRAHFVVNMNRATFIRKAGTSKDPVIRVPYMDGDWVQKRQWSHDLMTMVIESQKKPPRTRTIVSSDSFANCSRMRKKIKPSLPFSGRVCPAFIAEEQGQSPAATSSNPVSSQALTPSSKPSVALTEVKEELDDNKNYFHMMISNPLFNTVIDLDPTPPSPPIKQQRLSTMADETPKMATIWTW</sequence>
<dbReference type="AlphaFoldDB" id="A0A812T625"/>
<dbReference type="Proteomes" id="UP000601435">
    <property type="component" value="Unassembled WGS sequence"/>
</dbReference>
<proteinExistence type="predicted"/>
<feature type="region of interest" description="Disordered" evidence="1">
    <location>
        <begin position="698"/>
        <end position="720"/>
    </location>
</feature>
<accession>A0A812T625</accession>
<name>A0A812T625_9DINO</name>
<gene>
    <name evidence="2" type="primary">PDK3</name>
    <name evidence="2" type="ORF">SNEC2469_LOCUS14491</name>
</gene>
<dbReference type="OrthoDB" id="423433at2759"/>
<feature type="region of interest" description="Disordered" evidence="1">
    <location>
        <begin position="114"/>
        <end position="237"/>
    </location>
</feature>
<organism evidence="2 3">
    <name type="scientific">Symbiodinium necroappetens</name>
    <dbReference type="NCBI Taxonomy" id="1628268"/>
    <lineage>
        <taxon>Eukaryota</taxon>
        <taxon>Sar</taxon>
        <taxon>Alveolata</taxon>
        <taxon>Dinophyceae</taxon>
        <taxon>Suessiales</taxon>
        <taxon>Symbiodiniaceae</taxon>
        <taxon>Symbiodinium</taxon>
    </lineage>
</organism>
<keyword evidence="3" id="KW-1185">Reference proteome</keyword>
<protein>
    <submittedName>
        <fullName evidence="2">PDK3 protein</fullName>
    </submittedName>
</protein>
<comment type="caution">
    <text evidence="2">The sequence shown here is derived from an EMBL/GenBank/DDBJ whole genome shotgun (WGS) entry which is preliminary data.</text>
</comment>
<evidence type="ECO:0000313" key="3">
    <source>
        <dbReference type="Proteomes" id="UP000601435"/>
    </source>
</evidence>
<feature type="compositionally biased region" description="Polar residues" evidence="1">
    <location>
        <begin position="698"/>
        <end position="719"/>
    </location>
</feature>